<feature type="region of interest" description="Disordered" evidence="1">
    <location>
        <begin position="1"/>
        <end position="29"/>
    </location>
</feature>
<dbReference type="Proteomes" id="UP000693981">
    <property type="component" value="Unassembled WGS sequence"/>
</dbReference>
<feature type="compositionally biased region" description="Basic and acidic residues" evidence="1">
    <location>
        <begin position="650"/>
        <end position="660"/>
    </location>
</feature>
<organism evidence="2 3">
    <name type="scientific">Phytophthora boehmeriae</name>
    <dbReference type="NCBI Taxonomy" id="109152"/>
    <lineage>
        <taxon>Eukaryota</taxon>
        <taxon>Sar</taxon>
        <taxon>Stramenopiles</taxon>
        <taxon>Oomycota</taxon>
        <taxon>Peronosporomycetes</taxon>
        <taxon>Peronosporales</taxon>
        <taxon>Peronosporaceae</taxon>
        <taxon>Phytophthora</taxon>
    </lineage>
</organism>
<keyword evidence="3" id="KW-1185">Reference proteome</keyword>
<evidence type="ECO:0000313" key="3">
    <source>
        <dbReference type="Proteomes" id="UP000693981"/>
    </source>
</evidence>
<proteinExistence type="predicted"/>
<gene>
    <name evidence="2" type="ORF">PHYBOEH_012104</name>
</gene>
<name>A0A8T1WUM3_9STRA</name>
<feature type="compositionally biased region" description="Basic and acidic residues" evidence="1">
    <location>
        <begin position="670"/>
        <end position="684"/>
    </location>
</feature>
<evidence type="ECO:0008006" key="4">
    <source>
        <dbReference type="Google" id="ProtNLM"/>
    </source>
</evidence>
<sequence length="684" mass="78149">MQATAHPRDDEEDDGKESHTKHKGAAVSTRPVLSHVHLVAKDLNLHHSEASISRQSMDEKSAALEEKGKGIQVHHLQTEFDTEGFPSFIAMDPPAVADISRARSRLQKMARELEDPRTAAKGESTYQRSRRLLKAATGKLDRLLANIGKRKDFKQVEAVAYLWKEEFPQFAGQQKHQLIICEHFALALNRQQRFKDVIDTFSGCFQEHTNENQSEKALAFLSPRLAESIFVAMGHLREASQALQLLDTMQRHGIVVTKIAYFHVLNALLRDERFADFERVMQLCEEIVTKLPGESVPLSLLPMIVMTAAARGEADRAMKFYSHPPDLYLGPYTEFYFDICLQELHHLGENKMLMEMYRNLMASRGASQELKERVSKYLFRKKVSLVTATTRNKQLAMACEILETMNQHSIAVSHHSIFPLMRALLLDPVRVKDNNVDDDICEEYDCHDRVESAEDLRNFFARYSNSLEWNAFALCEAVVAGVRAHRADLVDDLFVYALDCGMPIKYAALEQVVVFYYRMGFINDLERVADMVRALRLNKHIPLGIAVTEIGMAANLRLHRYEEVAVLFEDFATRDGERRRVLERRFMLKSALSAYMRLGRVDEAQAIKLLLHQSYSNLLESSMFHEEKKWGEGTEATAGQNAEDEEPEEGREFDSHRNGENDGCDSNSCHPDDLELSSLRRFEH</sequence>
<dbReference type="EMBL" id="JAGDFL010000099">
    <property type="protein sequence ID" value="KAG7397842.1"/>
    <property type="molecule type" value="Genomic_DNA"/>
</dbReference>
<evidence type="ECO:0000313" key="2">
    <source>
        <dbReference type="EMBL" id="KAG7397842.1"/>
    </source>
</evidence>
<dbReference type="OrthoDB" id="160392at2759"/>
<accession>A0A8T1WUM3</accession>
<evidence type="ECO:0000256" key="1">
    <source>
        <dbReference type="SAM" id="MobiDB-lite"/>
    </source>
</evidence>
<dbReference type="AlphaFoldDB" id="A0A8T1WUM3"/>
<feature type="region of interest" description="Disordered" evidence="1">
    <location>
        <begin position="629"/>
        <end position="684"/>
    </location>
</feature>
<protein>
    <recommendedName>
        <fullName evidence="4">Pentacotripeptide-repeat region of PRORP domain-containing protein</fullName>
    </recommendedName>
</protein>
<reference evidence="2" key="1">
    <citation type="submission" date="2021-02" db="EMBL/GenBank/DDBJ databases">
        <authorList>
            <person name="Palmer J.M."/>
        </authorList>
    </citation>
    <scope>NUCLEOTIDE SEQUENCE</scope>
    <source>
        <strain evidence="2">SCRP23</strain>
    </source>
</reference>
<comment type="caution">
    <text evidence="2">The sequence shown here is derived from an EMBL/GenBank/DDBJ whole genome shotgun (WGS) entry which is preliminary data.</text>
</comment>